<sequence length="224" mass="22511">MRVVVIGAAGGVGRQVVAAATAAGHEVVAAARAVPDYLPVGARGAVVDVRDAAAVAAVVRDADAVAWCVGVTPRSGPYTAREGMRHLVAAARPGLRVVSVSGAGADLPGDTKGLGARAVSALTHRLAGALVTDKEDERAVLAGSDTTWRTQVRPPRLVDTAAAGTWHLDERAPGLLAPPVARADVAAAVLHLLTTHTWVGQSPYLHARASSASGSDSTGGGAQP</sequence>
<evidence type="ECO:0000313" key="3">
    <source>
        <dbReference type="Proteomes" id="UP000555552"/>
    </source>
</evidence>
<dbReference type="GO" id="GO:0004074">
    <property type="term" value="F:biliverdin reductase [NAD(P)H] activity"/>
    <property type="evidence" value="ECO:0007669"/>
    <property type="project" value="TreeGrafter"/>
</dbReference>
<dbReference type="InterPro" id="IPR036291">
    <property type="entry name" value="NAD(P)-bd_dom_sf"/>
</dbReference>
<dbReference type="InterPro" id="IPR016040">
    <property type="entry name" value="NAD(P)-bd_dom"/>
</dbReference>
<dbReference type="Gene3D" id="3.40.50.720">
    <property type="entry name" value="NAD(P)-binding Rossmann-like Domain"/>
    <property type="match status" value="1"/>
</dbReference>
<accession>A0A849BGG5</accession>
<proteinExistence type="predicted"/>
<organism evidence="2 3">
    <name type="scientific">Pseudokineococcus marinus</name>
    <dbReference type="NCBI Taxonomy" id="351215"/>
    <lineage>
        <taxon>Bacteria</taxon>
        <taxon>Bacillati</taxon>
        <taxon>Actinomycetota</taxon>
        <taxon>Actinomycetes</taxon>
        <taxon>Kineosporiales</taxon>
        <taxon>Kineosporiaceae</taxon>
        <taxon>Pseudokineococcus</taxon>
    </lineage>
</organism>
<dbReference type="GO" id="GO:0042602">
    <property type="term" value="F:riboflavin reductase (NADPH) activity"/>
    <property type="evidence" value="ECO:0007669"/>
    <property type="project" value="TreeGrafter"/>
</dbReference>
<name>A0A849BGG5_9ACTN</name>
<dbReference type="PANTHER" id="PTHR43355:SF2">
    <property type="entry name" value="FLAVIN REDUCTASE (NADPH)"/>
    <property type="match status" value="1"/>
</dbReference>
<evidence type="ECO:0000259" key="1">
    <source>
        <dbReference type="Pfam" id="PF13460"/>
    </source>
</evidence>
<protein>
    <submittedName>
        <fullName evidence="2">NAD(P)H-binding protein</fullName>
    </submittedName>
</protein>
<dbReference type="AlphaFoldDB" id="A0A849BGG5"/>
<dbReference type="PANTHER" id="PTHR43355">
    <property type="entry name" value="FLAVIN REDUCTASE (NADPH)"/>
    <property type="match status" value="1"/>
</dbReference>
<keyword evidence="3" id="KW-1185">Reference proteome</keyword>
<comment type="caution">
    <text evidence="2">The sequence shown here is derived from an EMBL/GenBank/DDBJ whole genome shotgun (WGS) entry which is preliminary data.</text>
</comment>
<gene>
    <name evidence="2" type="ORF">HLB09_03525</name>
</gene>
<dbReference type="RefSeq" id="WP_171202021.1">
    <property type="nucleotide sequence ID" value="NZ_BAAANP010000046.1"/>
</dbReference>
<evidence type="ECO:0000313" key="2">
    <source>
        <dbReference type="EMBL" id="NNH22169.1"/>
    </source>
</evidence>
<dbReference type="EMBL" id="JABEMA010000023">
    <property type="protein sequence ID" value="NNH22169.1"/>
    <property type="molecule type" value="Genomic_DNA"/>
</dbReference>
<feature type="domain" description="NAD(P)-binding" evidence="1">
    <location>
        <begin position="7"/>
        <end position="194"/>
    </location>
</feature>
<reference evidence="2 3" key="1">
    <citation type="submission" date="2020-05" db="EMBL/GenBank/DDBJ databases">
        <title>MicrobeNet Type strains.</title>
        <authorList>
            <person name="Nicholson A.C."/>
        </authorList>
    </citation>
    <scope>NUCLEOTIDE SEQUENCE [LARGE SCALE GENOMIC DNA]</scope>
    <source>
        <strain evidence="2 3">JCM 14547</strain>
    </source>
</reference>
<dbReference type="Proteomes" id="UP000555552">
    <property type="component" value="Unassembled WGS sequence"/>
</dbReference>
<dbReference type="InterPro" id="IPR051606">
    <property type="entry name" value="Polyketide_Oxido-like"/>
</dbReference>
<dbReference type="Pfam" id="PF13460">
    <property type="entry name" value="NAD_binding_10"/>
    <property type="match status" value="1"/>
</dbReference>
<dbReference type="SUPFAM" id="SSF51735">
    <property type="entry name" value="NAD(P)-binding Rossmann-fold domains"/>
    <property type="match status" value="1"/>
</dbReference>